<dbReference type="AlphaFoldDB" id="A0A382G951"/>
<evidence type="ECO:0000313" key="1">
    <source>
        <dbReference type="EMBL" id="SVB71786.1"/>
    </source>
</evidence>
<organism evidence="1">
    <name type="scientific">marine metagenome</name>
    <dbReference type="NCBI Taxonomy" id="408172"/>
    <lineage>
        <taxon>unclassified sequences</taxon>
        <taxon>metagenomes</taxon>
        <taxon>ecological metagenomes</taxon>
    </lineage>
</organism>
<dbReference type="EMBL" id="UINC01054280">
    <property type="protein sequence ID" value="SVB71786.1"/>
    <property type="molecule type" value="Genomic_DNA"/>
</dbReference>
<protein>
    <submittedName>
        <fullName evidence="1">Uncharacterized protein</fullName>
    </submittedName>
</protein>
<proteinExistence type="predicted"/>
<sequence>MSTLESVFNSLLFFYISLYKTLVVKGVQTSVTYSGRTKFINSYPLS</sequence>
<gene>
    <name evidence="1" type="ORF">METZ01_LOCUS224640</name>
</gene>
<name>A0A382G951_9ZZZZ</name>
<accession>A0A382G951</accession>
<reference evidence="1" key="1">
    <citation type="submission" date="2018-05" db="EMBL/GenBank/DDBJ databases">
        <authorList>
            <person name="Lanie J.A."/>
            <person name="Ng W.-L."/>
            <person name="Kazmierczak K.M."/>
            <person name="Andrzejewski T.M."/>
            <person name="Davidsen T.M."/>
            <person name="Wayne K.J."/>
            <person name="Tettelin H."/>
            <person name="Glass J.I."/>
            <person name="Rusch D."/>
            <person name="Podicherti R."/>
            <person name="Tsui H.-C.T."/>
            <person name="Winkler M.E."/>
        </authorList>
    </citation>
    <scope>NUCLEOTIDE SEQUENCE</scope>
</reference>